<comment type="caution">
    <text evidence="2">The sequence shown here is derived from an EMBL/GenBank/DDBJ whole genome shotgun (WGS) entry which is preliminary data.</text>
</comment>
<dbReference type="OrthoDB" id="275936at2759"/>
<feature type="region of interest" description="Disordered" evidence="1">
    <location>
        <begin position="1"/>
        <end position="23"/>
    </location>
</feature>
<dbReference type="PANTHER" id="PTHR37845">
    <property type="entry name" value="SEQUENCE ORPHAN"/>
    <property type="match status" value="1"/>
</dbReference>
<sequence>MENNRFTASPFPAAHRAPKPKPFSSLSSTFFSSLSSSRFSWSPLSAIPLPPALCAATQQASSPSPSSSPSSSEVEPATSARTSALFSSRVSQQLGVDAAAACLASFGVSPFVTVIDRSIVQGAAGRRRLWDAIGSGLRDLAVRPLHVLSGRDFRIVFGVYAGTYFVANSAATLGRELLLPEATAELFKFLSTTAANMYLCIRKDIIFAQLFGAANASPSASSPSPCHGVAGRGASAVGAVENAVKATSRKFPMVSTLLFVSRDALTIAASFNAPAYLAAWLTRRAAADDLRRRRGSSESAATGSDLEADMQMTREERREAAHADGRIPTMPQAHRDWMGSDRDDPVAAGGGESVGAALEEKRVWHRFVHRLAAEKSFADSTAQLICPVLVQFLSTPLHLLSLDIYNKPGQSGTQRAKFVVGAYAGTVAARASRILPAFGIGGILNAKTKEALRQYTHEETQ</sequence>
<dbReference type="Proteomes" id="UP000028828">
    <property type="component" value="Unassembled WGS sequence"/>
</dbReference>
<organism evidence="2 3">
    <name type="scientific">Toxoplasma gondii p89</name>
    <dbReference type="NCBI Taxonomy" id="943119"/>
    <lineage>
        <taxon>Eukaryota</taxon>
        <taxon>Sar</taxon>
        <taxon>Alveolata</taxon>
        <taxon>Apicomplexa</taxon>
        <taxon>Conoidasida</taxon>
        <taxon>Coccidia</taxon>
        <taxon>Eucoccidiorida</taxon>
        <taxon>Eimeriorina</taxon>
        <taxon>Sarcocystidae</taxon>
        <taxon>Toxoplasma</taxon>
    </lineage>
</organism>
<evidence type="ECO:0008006" key="4">
    <source>
        <dbReference type="Google" id="ProtNLM"/>
    </source>
</evidence>
<dbReference type="GO" id="GO:0005739">
    <property type="term" value="C:mitochondrion"/>
    <property type="evidence" value="ECO:0007669"/>
    <property type="project" value="TreeGrafter"/>
</dbReference>
<reference evidence="2 3" key="1">
    <citation type="submission" date="2014-03" db="EMBL/GenBank/DDBJ databases">
        <authorList>
            <person name="Sibley D."/>
            <person name="Venepally P."/>
            <person name="Karamycheva S."/>
            <person name="Hadjithomas M."/>
            <person name="Khan A."/>
            <person name="Brunk B."/>
            <person name="Roos D."/>
            <person name="Caler E."/>
            <person name="Lorenzi H."/>
        </authorList>
    </citation>
    <scope>NUCLEOTIDE SEQUENCE [LARGE SCALE GENOMIC DNA]</scope>
    <source>
        <strain evidence="3">p89</strain>
    </source>
</reference>
<accession>A0A086JHG1</accession>
<feature type="region of interest" description="Disordered" evidence="1">
    <location>
        <begin position="291"/>
        <end position="310"/>
    </location>
</feature>
<gene>
    <name evidence="2" type="ORF">TGP89_216660</name>
</gene>
<proteinExistence type="predicted"/>
<evidence type="ECO:0000313" key="2">
    <source>
        <dbReference type="EMBL" id="KFG31579.1"/>
    </source>
</evidence>
<protein>
    <recommendedName>
        <fullName evidence="4">Mitochondrial carrier superfamily protein</fullName>
    </recommendedName>
</protein>
<evidence type="ECO:0000313" key="3">
    <source>
        <dbReference type="Proteomes" id="UP000028828"/>
    </source>
</evidence>
<evidence type="ECO:0000256" key="1">
    <source>
        <dbReference type="SAM" id="MobiDB-lite"/>
    </source>
</evidence>
<feature type="compositionally biased region" description="Basic and acidic residues" evidence="1">
    <location>
        <begin position="333"/>
        <end position="345"/>
    </location>
</feature>
<dbReference type="EMBL" id="AEYI02001940">
    <property type="protein sequence ID" value="KFG31579.1"/>
    <property type="molecule type" value="Genomic_DNA"/>
</dbReference>
<dbReference type="AlphaFoldDB" id="A0A086JHG1"/>
<dbReference type="InterPro" id="IPR038781">
    <property type="entry name" value="C365.16-ike"/>
</dbReference>
<name>A0A086JHG1_TOXGO</name>
<dbReference type="VEuPathDB" id="ToxoDB:TGP89_216660"/>
<feature type="region of interest" description="Disordered" evidence="1">
    <location>
        <begin position="329"/>
        <end position="351"/>
    </location>
</feature>
<dbReference type="PANTHER" id="PTHR37845:SF1">
    <property type="entry name" value="SEQUENCE ORPHAN"/>
    <property type="match status" value="1"/>
</dbReference>